<keyword evidence="2" id="KW-0539">Nucleus</keyword>
<evidence type="ECO:0000313" key="7">
    <source>
        <dbReference type="EMBL" id="CAG9568560.1"/>
    </source>
</evidence>
<keyword evidence="8" id="KW-1185">Reference proteome</keyword>
<dbReference type="InterPro" id="IPR050358">
    <property type="entry name" value="RSE1/DDB1/CFT1"/>
</dbReference>
<dbReference type="InterPro" id="IPR058543">
    <property type="entry name" value="Beta-prop_RSE1/DDB1/CPSF1_2nd"/>
</dbReference>
<dbReference type="FunFam" id="2.130.10.10:FF:000118">
    <property type="entry name" value="Cleavage and polyadenylation specificity factor subunit 1"/>
    <property type="match status" value="1"/>
</dbReference>
<protein>
    <submittedName>
        <fullName evidence="7">(African queen) hypothetical protein</fullName>
    </submittedName>
</protein>
<dbReference type="OrthoDB" id="6109at2759"/>
<comment type="caution">
    <text evidence="7">The sequence shown here is derived from an EMBL/GenBank/DDBJ whole genome shotgun (WGS) entry which is preliminary data.</text>
</comment>
<organism evidence="7 8">
    <name type="scientific">Danaus chrysippus</name>
    <name type="common">African queen</name>
    <dbReference type="NCBI Taxonomy" id="151541"/>
    <lineage>
        <taxon>Eukaryota</taxon>
        <taxon>Metazoa</taxon>
        <taxon>Ecdysozoa</taxon>
        <taxon>Arthropoda</taxon>
        <taxon>Hexapoda</taxon>
        <taxon>Insecta</taxon>
        <taxon>Pterygota</taxon>
        <taxon>Neoptera</taxon>
        <taxon>Endopterygota</taxon>
        <taxon>Lepidoptera</taxon>
        <taxon>Glossata</taxon>
        <taxon>Ditrysia</taxon>
        <taxon>Papilionoidea</taxon>
        <taxon>Nymphalidae</taxon>
        <taxon>Danainae</taxon>
        <taxon>Danaini</taxon>
        <taxon>Danaina</taxon>
        <taxon>Danaus</taxon>
        <taxon>Anosia</taxon>
    </lineage>
</organism>
<dbReference type="PANTHER" id="PTHR10644">
    <property type="entry name" value="DNA REPAIR/RNA PROCESSING CPSF FAMILY"/>
    <property type="match status" value="1"/>
</dbReference>
<dbReference type="Proteomes" id="UP000789524">
    <property type="component" value="Unassembled WGS sequence"/>
</dbReference>
<dbReference type="Pfam" id="PF23726">
    <property type="entry name" value="Beta-prop_RSE1_2nd"/>
    <property type="match status" value="1"/>
</dbReference>
<evidence type="ECO:0000259" key="5">
    <source>
        <dbReference type="Pfam" id="PF10433"/>
    </source>
</evidence>
<dbReference type="InterPro" id="IPR015943">
    <property type="entry name" value="WD40/YVTN_repeat-like_dom_sf"/>
</dbReference>
<proteinExistence type="predicted"/>
<dbReference type="Pfam" id="PF03178">
    <property type="entry name" value="CPSF_A"/>
    <property type="match status" value="1"/>
</dbReference>
<evidence type="ECO:0000259" key="4">
    <source>
        <dbReference type="Pfam" id="PF03178"/>
    </source>
</evidence>
<name>A0A8J2VTF7_9NEOP</name>
<feature type="domain" description="RSE1/DDB1/CPSF1 first beta-propeller" evidence="5">
    <location>
        <begin position="14"/>
        <end position="413"/>
    </location>
</feature>
<feature type="compositionally biased region" description="Basic and acidic residues" evidence="3">
    <location>
        <begin position="432"/>
        <end position="453"/>
    </location>
</feature>
<dbReference type="GO" id="GO:0003676">
    <property type="term" value="F:nucleic acid binding"/>
    <property type="evidence" value="ECO:0007669"/>
    <property type="project" value="InterPro"/>
</dbReference>
<evidence type="ECO:0000256" key="1">
    <source>
        <dbReference type="ARBA" id="ARBA00004123"/>
    </source>
</evidence>
<dbReference type="EMBL" id="CAKASE010000061">
    <property type="protein sequence ID" value="CAG9568560.1"/>
    <property type="molecule type" value="Genomic_DNA"/>
</dbReference>
<evidence type="ECO:0000259" key="6">
    <source>
        <dbReference type="Pfam" id="PF23726"/>
    </source>
</evidence>
<feature type="domain" description="RSE1/DDB1/CPSF1 second beta-propeller" evidence="6">
    <location>
        <begin position="555"/>
        <end position="1032"/>
    </location>
</feature>
<evidence type="ECO:0000256" key="3">
    <source>
        <dbReference type="SAM" id="MobiDB-lite"/>
    </source>
</evidence>
<comment type="subcellular location">
    <subcellularLocation>
        <location evidence="1">Nucleus</location>
    </subcellularLocation>
</comment>
<evidence type="ECO:0000256" key="2">
    <source>
        <dbReference type="ARBA" id="ARBA00023242"/>
    </source>
</evidence>
<dbReference type="InterPro" id="IPR004871">
    <property type="entry name" value="RSE1/DDB1/CPSF1_C"/>
</dbReference>
<reference evidence="7" key="1">
    <citation type="submission" date="2021-09" db="EMBL/GenBank/DDBJ databases">
        <authorList>
            <person name="Martin H S."/>
        </authorList>
    </citation>
    <scope>NUCLEOTIDE SEQUENCE</scope>
</reference>
<dbReference type="InterPro" id="IPR018846">
    <property type="entry name" value="Beta-prop_RSE1/DDB1/CPSF1_1st"/>
</dbReference>
<sequence>MFSICRQTHPATGIEHAISCCFFNNDEVCLITAGANIIKVFRLLPEGHAKEVNAAGQPIPPKMKLECLASYTLWGNVMSIASVKCPSAGRDLLLVSFKEAKLSVVQYDPQVNNLITLSMHYFEEDDMKGGWTTHPHIPWIRVDPEFRCAVMLLYGRKLAVLPFRKDITSEEGDPLEAKPLDCKKNQPIQTMSRAPTLASYVIILKELDEKIDNILDIQFLYGYYEPTLLLLYEPVRTFAGRTAVRNDTCAMAGVSLNMSARVHPVIWSIGGLPFDCIQAVPIQKPLGGCLIMAVNSLIYLNQSVPPYGVSLNSIATHTTNFPLRIQEGVCITLDGARVVALGETRLSLALKGGQLYVLTLLSDSVRSVRSFHLDRAAASVLTSCMCVIEEDFLFLGSRLGNSLLLRVTERENRMLFSVDKPLEATVDLTLSETEKDKEPLPKEPQKEISDPQAKKRRLDTISDCVATNVVEISDKDELEVYGSDIRTSTQLTSYVFEVCDSLLNICPIGDVSMGELQLVSEEGASRRSRPALELVACSGRGKNGALAVLQRSLTPQLLTAFDLPGCIDMWTVIGEATEINREAHKDMEGSHAYLILTQEDSSMILQTGQEINEVDNSGFMTTAPTVFAGNLGNNKFMVQVTTTVIRLVRNGVLVQSITLEWTARSACTADPYLCVVSTCGRALVLALRELRAKDATSARLAPTRQAVPHRPALLKAVPYRDLSGLFTSTDDNIQVKGEFTGKIKEKNIKAEGFKADTVYELNDEDELLYGGDQTPASMASIMLAEQSHTMGVPRRVSRWWRRLLADVRVTYWLFVVRDNGNLEIYSLPEMKLSFLVRDVCAGERVGGNHIYEPFHILADSLESVPLPNQTEEDEFNTGHSSNAERLQEILVVGLGHKGSRVLMLLRCDDDQLMIYQAYKYPRGNLRMRFSRMSLSFPFGYRSGVVSCPEDSYEASTLREGVRQLRYFGNVGGYSGVFVCGRTPYMLVLGSRGELRIHPLSDHAATFASFNNTNCPQGFMYFNDKGSLRICALPTHLSFEASWAVRKVPLRETPHAVTFHLESRTYCLVSSVSQSTHSYYKFNGEDKEKSNENKGDRFPYPMMERFSIMLFSPVSWEVIPNTRIELDEWEHVTCLKNVSLSYEGTRSGLRGYIAIGTNYNYGEDITSRGRILIYDIIDVVPEPGQPLTKNRFKEIYAKEQKGPVTALTQVLGFLISAVGQKIYLWQLKDNDLVGVAFIDTQIYVHRMLAVKNLILVADVYKSISLLRYQHQHRTLSLVSRDLRTAQIYDMQFMIDNTSLGFLVSESEGNFAMYMHQPQARESYGGQRLIRKCDYHLGQRVHAMFRLAARGERQTHVTMFTTLDGGVGYVLPVSEKVYRRLLMLQNVINNYCCHLAGLNPKAYRTYKVSRRAVCGGAARGVLDGDLVSLYTSMPRTEQQDIARKIGTKVEEIMSDLYEIDRQTAHF</sequence>
<dbReference type="Gene3D" id="1.10.150.910">
    <property type="match status" value="1"/>
</dbReference>
<feature type="region of interest" description="Disordered" evidence="3">
    <location>
        <begin position="429"/>
        <end position="455"/>
    </location>
</feature>
<dbReference type="FunFam" id="2.130.10.10:FF:000100">
    <property type="entry name" value="Cleavage and polyadenylation specificity factor subunit 1"/>
    <property type="match status" value="1"/>
</dbReference>
<dbReference type="Gene3D" id="2.130.10.10">
    <property type="entry name" value="YVTN repeat-like/Quinoprotein amine dehydrogenase"/>
    <property type="match status" value="2"/>
</dbReference>
<accession>A0A8J2VTF7</accession>
<gene>
    <name evidence="7" type="ORF">DCHRY22_LOCUS8428</name>
</gene>
<dbReference type="GO" id="GO:0005634">
    <property type="term" value="C:nucleus"/>
    <property type="evidence" value="ECO:0007669"/>
    <property type="project" value="UniProtKB-SubCell"/>
</dbReference>
<evidence type="ECO:0000313" key="8">
    <source>
        <dbReference type="Proteomes" id="UP000789524"/>
    </source>
</evidence>
<dbReference type="Pfam" id="PF10433">
    <property type="entry name" value="Beta-prop_RSE1_1st"/>
    <property type="match status" value="1"/>
</dbReference>
<feature type="domain" description="RSE1/DDB1/CPSF1 C-terminal" evidence="4">
    <location>
        <begin position="1105"/>
        <end position="1429"/>
    </location>
</feature>